<protein>
    <submittedName>
        <fullName evidence="3">Uncharacterized conserved protein, contains FIST_N domain</fullName>
    </submittedName>
</protein>
<dbReference type="InterPro" id="IPR013702">
    <property type="entry name" value="FIST_domain_N"/>
</dbReference>
<dbReference type="RefSeq" id="WP_072776901.1">
    <property type="nucleotide sequence ID" value="NZ_FQXC01000002.1"/>
</dbReference>
<feature type="domain" description="FIST C-domain" evidence="2">
    <location>
        <begin position="244"/>
        <end position="373"/>
    </location>
</feature>
<dbReference type="OrthoDB" id="9807948at2"/>
<dbReference type="PANTHER" id="PTHR40252:SF2">
    <property type="entry name" value="BLR0328 PROTEIN"/>
    <property type="match status" value="1"/>
</dbReference>
<accession>A0A1M5QVH3</accession>
<dbReference type="STRING" id="996342.SAMN05443551_1506"/>
<evidence type="ECO:0000259" key="2">
    <source>
        <dbReference type="SMART" id="SM01204"/>
    </source>
</evidence>
<sequence length="398" mass="43403">MEGSRVFPATECTENASDVVAFAQARCDDANIVEDLQKQLGPGPFELVCLFISPEADFRALVEDASRRFGAADVLACTTAGELGRGGYEEEQVIALGFRSDHINVLTYAIEDLETISEHAIAGELIEARLSLTKRAPNWHSEFAFLLVDGLSLREEQLTAFLSAGLGPTPLFGGSSGDGTKFAETLLARNGTIMKNAAIVVLARCDRPVRVFSLDHLLPTDQRMVVTSASPDERIVHEINAEPAALEYARLLGLDPNQLDQFTFAEHPVVVRLGDAHHVRAIQQVNQNNDLVFFSAINEGMVLTLARHEDIVAHLERGLTDLAMPDKPEIILGCDCILRRIEAGRKQRTHEMSAVLREHNVVGFSTYGEQIGGLHVNQTLTGVAIYPPVKSEASDVAD</sequence>
<dbReference type="SMART" id="SM01204">
    <property type="entry name" value="FIST_C"/>
    <property type="match status" value="1"/>
</dbReference>
<dbReference type="SMART" id="SM00897">
    <property type="entry name" value="FIST"/>
    <property type="match status" value="1"/>
</dbReference>
<dbReference type="InterPro" id="IPR019494">
    <property type="entry name" value="FIST_C"/>
</dbReference>
<dbReference type="Pfam" id="PF08495">
    <property type="entry name" value="FIST"/>
    <property type="match status" value="1"/>
</dbReference>
<name>A0A1M5QVH3_9RHOB</name>
<reference evidence="3 4" key="1">
    <citation type="submission" date="2016-11" db="EMBL/GenBank/DDBJ databases">
        <authorList>
            <person name="Jaros S."/>
            <person name="Januszkiewicz K."/>
            <person name="Wedrychowicz H."/>
        </authorList>
    </citation>
    <scope>NUCLEOTIDE SEQUENCE [LARGE SCALE GENOMIC DNA]</scope>
    <source>
        <strain evidence="3 4">DSM 29431</strain>
    </source>
</reference>
<dbReference type="Pfam" id="PF10442">
    <property type="entry name" value="FIST_C"/>
    <property type="match status" value="1"/>
</dbReference>
<evidence type="ECO:0000259" key="1">
    <source>
        <dbReference type="SMART" id="SM00897"/>
    </source>
</evidence>
<proteinExistence type="predicted"/>
<dbReference type="EMBL" id="FQXC01000002">
    <property type="protein sequence ID" value="SHH17958.1"/>
    <property type="molecule type" value="Genomic_DNA"/>
</dbReference>
<evidence type="ECO:0000313" key="4">
    <source>
        <dbReference type="Proteomes" id="UP000184221"/>
    </source>
</evidence>
<keyword evidence="4" id="KW-1185">Reference proteome</keyword>
<gene>
    <name evidence="3" type="ORF">SAMN05443551_1506</name>
</gene>
<evidence type="ECO:0000313" key="3">
    <source>
        <dbReference type="EMBL" id="SHH17958.1"/>
    </source>
</evidence>
<dbReference type="Proteomes" id="UP000184221">
    <property type="component" value="Unassembled WGS sequence"/>
</dbReference>
<feature type="domain" description="FIST" evidence="1">
    <location>
        <begin position="43"/>
        <end position="243"/>
    </location>
</feature>
<dbReference type="AlphaFoldDB" id="A0A1M5QVH3"/>
<dbReference type="PANTHER" id="PTHR40252">
    <property type="entry name" value="BLR0328 PROTEIN"/>
    <property type="match status" value="1"/>
</dbReference>
<organism evidence="3 4">
    <name type="scientific">Marivita hallyeonensis</name>
    <dbReference type="NCBI Taxonomy" id="996342"/>
    <lineage>
        <taxon>Bacteria</taxon>
        <taxon>Pseudomonadati</taxon>
        <taxon>Pseudomonadota</taxon>
        <taxon>Alphaproteobacteria</taxon>
        <taxon>Rhodobacterales</taxon>
        <taxon>Roseobacteraceae</taxon>
        <taxon>Marivita</taxon>
    </lineage>
</organism>